<feature type="domain" description="NADAR" evidence="1">
    <location>
        <begin position="35"/>
        <end position="191"/>
    </location>
</feature>
<reference evidence="2" key="2">
    <citation type="submission" date="2021-10" db="EMBL/GenBank/DDBJ databases">
        <title>Phylogenomics reveals ancestral predisposition of the termite-cultivated fungus Termitomyces towards a domesticated lifestyle.</title>
        <authorList>
            <person name="Auxier B."/>
            <person name="Grum-Grzhimaylo A."/>
            <person name="Cardenas M.E."/>
            <person name="Lodge J.D."/>
            <person name="Laessoe T."/>
            <person name="Pedersen O."/>
            <person name="Smith M.E."/>
            <person name="Kuyper T.W."/>
            <person name="Franco-Molano E.A."/>
            <person name="Baroni T.J."/>
            <person name="Aanen D.K."/>
        </authorList>
    </citation>
    <scope>NUCLEOTIDE SEQUENCE</scope>
    <source>
        <strain evidence="2">D49</strain>
    </source>
</reference>
<evidence type="ECO:0000313" key="2">
    <source>
        <dbReference type="EMBL" id="KAG5653567.1"/>
    </source>
</evidence>
<dbReference type="Proteomes" id="UP000717328">
    <property type="component" value="Unassembled WGS sequence"/>
</dbReference>
<dbReference type="SUPFAM" id="SSF143990">
    <property type="entry name" value="YbiA-like"/>
    <property type="match status" value="1"/>
</dbReference>
<protein>
    <recommendedName>
        <fullName evidence="1">NADAR domain-containing protein</fullName>
    </recommendedName>
</protein>
<dbReference type="InterPro" id="IPR037238">
    <property type="entry name" value="YbiA-like_sf"/>
</dbReference>
<organism evidence="2 3">
    <name type="scientific">Sphagnurus paluster</name>
    <dbReference type="NCBI Taxonomy" id="117069"/>
    <lineage>
        <taxon>Eukaryota</taxon>
        <taxon>Fungi</taxon>
        <taxon>Dikarya</taxon>
        <taxon>Basidiomycota</taxon>
        <taxon>Agaricomycotina</taxon>
        <taxon>Agaricomycetes</taxon>
        <taxon>Agaricomycetidae</taxon>
        <taxon>Agaricales</taxon>
        <taxon>Tricholomatineae</taxon>
        <taxon>Lyophyllaceae</taxon>
        <taxon>Sphagnurus</taxon>
    </lineage>
</organism>
<evidence type="ECO:0000313" key="3">
    <source>
        <dbReference type="Proteomes" id="UP000717328"/>
    </source>
</evidence>
<name>A0A9P7GMV8_9AGAR</name>
<accession>A0A9P7GMV8</accession>
<dbReference type="NCBIfam" id="TIGR02464">
    <property type="entry name" value="ribofla_fusion"/>
    <property type="match status" value="1"/>
</dbReference>
<comment type="caution">
    <text evidence="2">The sequence shown here is derived from an EMBL/GenBank/DDBJ whole genome shotgun (WGS) entry which is preliminary data.</text>
</comment>
<dbReference type="Pfam" id="PF08719">
    <property type="entry name" value="NADAR"/>
    <property type="match status" value="1"/>
</dbReference>
<reference evidence="2" key="1">
    <citation type="submission" date="2021-02" db="EMBL/GenBank/DDBJ databases">
        <authorList>
            <person name="Nieuwenhuis M."/>
            <person name="Van De Peppel L.J.J."/>
        </authorList>
    </citation>
    <scope>NUCLEOTIDE SEQUENCE</scope>
    <source>
        <strain evidence="2">D49</strain>
    </source>
</reference>
<dbReference type="AlphaFoldDB" id="A0A9P7GMV8"/>
<keyword evidence="3" id="KW-1185">Reference proteome</keyword>
<sequence length="200" mass="22857">MRRPKDYVFFWKTDANKYAGSRKWGFLLVLIAECSGWASQWYASPFTVMVGVAGEEREATFTSAEQWMMVQKALLFSDMKIAEETLAIRETGSRAMSKIKALGRQVDGFDNDTWNMERERIVLEGNLHKFRQNEGLKQKLLATGNREFVEASPGDRIWGIGFGEERAISEKESWGLNLLGKVLGETRRILRQEVQNDVPA</sequence>
<evidence type="ECO:0000259" key="1">
    <source>
        <dbReference type="Pfam" id="PF08719"/>
    </source>
</evidence>
<dbReference type="OrthoDB" id="206452at2759"/>
<dbReference type="InterPro" id="IPR012816">
    <property type="entry name" value="NADAR"/>
</dbReference>
<dbReference type="CDD" id="cd15457">
    <property type="entry name" value="NADAR"/>
    <property type="match status" value="1"/>
</dbReference>
<dbReference type="EMBL" id="JABCKI010000045">
    <property type="protein sequence ID" value="KAG5653567.1"/>
    <property type="molecule type" value="Genomic_DNA"/>
</dbReference>
<dbReference type="Gene3D" id="1.10.357.40">
    <property type="entry name" value="YbiA-like"/>
    <property type="match status" value="1"/>
</dbReference>
<gene>
    <name evidence="2" type="ORF">H0H81_012256</name>
</gene>
<proteinExistence type="predicted"/>